<evidence type="ECO:0000256" key="7">
    <source>
        <dbReference type="SAM" id="Phobius"/>
    </source>
</evidence>
<sequence>MPMCCSPRMSPMASSRFWRPAALRLATRDARRHWVRTVLATLVVALPVTALVAGTALTQSGPPSRDRALEDIPDGVQAVVTATAITRDGSVFPQLPEGAPGTWIDDLEQVPASHDELAALLPEEDRLLAFWNSPTLLVTTGLNVAPGDQSEAGAGVEGVALAEVTSAVLQEAEQEALPFLLPSLSAGAAPADATEVVITTALGARLGIGVGDTLTWVAPPFNGWYSTGGRIGEVIQDSQRAYRVSGLVDDTALRGWAIDGWISAMAKADPAGVDGHWLVVGDEPVTWDIAQHLNELQAFAVSRNVLENYPSADELYPVEVDTATAVTQAATTLLTGILGAALALLLVTPAFAVSAEQSRRTLGMAAAAGAAPADLRRTLTAQGLGIGLAGGLLGVALGAAAAVTAVTVLGVGPEVADPTGRFPWKVAVAAIFVAVVVGIVATLGPARRAARLPVVDALKDLPAQSRRQSRRVITAVAGLVLLIAAAVAGAAALTGAAPSGGYVASGTVPVSSALPLAMLVLCLLLAVAGLLVTVRALLSLASRAAGRLPAVWRLAVRDAADHRSRFLPAASAVLVAVAAASFLTVTTGSSVANQRDQTGEMVAAGHLVLGVQVPVSEGFDRLVLADAIDTLADELPVTGNVAIRTTDSDGRLHLGLLPAEGAQCPDGEEPDTASATRPGTSVTCVPYERAYVPGLSVAWWGGTDVYVLDGDALRASGLSGSEEAAAVLDAGGVVVNNAARIGADGTARIAVSTERAPTEADADRIVSLDAVFLRGFAPPLTISADAAQALGIDSFEYIGEYVTTSRPLTLSEIAAARSLLDERTSLAWIGEAQNPRPWGRDDALLPILALTLLATLATAITLTLARSQGARDAATMHAVGATNGFLRQYGLVQAGVVLLTGIPLGIITGIALGTLQIEWNRRAQSGGAWLDTIPLWGVQAGIVLAVVIPALAVALIAARPPRGLVRRPTD</sequence>
<dbReference type="Proteomes" id="UP000309893">
    <property type="component" value="Unassembled WGS sequence"/>
</dbReference>
<evidence type="ECO:0000259" key="8">
    <source>
        <dbReference type="Pfam" id="PF02687"/>
    </source>
</evidence>
<dbReference type="InterPro" id="IPR003838">
    <property type="entry name" value="ABC3_permease_C"/>
</dbReference>
<evidence type="ECO:0000256" key="2">
    <source>
        <dbReference type="ARBA" id="ARBA00022475"/>
    </source>
</evidence>
<dbReference type="AlphaFoldDB" id="A0A4S2CWX9"/>
<keyword evidence="4 7" id="KW-1133">Transmembrane helix</keyword>
<keyword evidence="3 7" id="KW-0812">Transmembrane</keyword>
<comment type="subcellular location">
    <subcellularLocation>
        <location evidence="1">Cell membrane</location>
        <topology evidence="1">Multi-pass membrane protein</topology>
    </subcellularLocation>
</comment>
<accession>A0A4S2CWX9</accession>
<evidence type="ECO:0000313" key="10">
    <source>
        <dbReference type="Proteomes" id="UP000309893"/>
    </source>
</evidence>
<keyword evidence="2" id="KW-1003">Cell membrane</keyword>
<keyword evidence="5 7" id="KW-0472">Membrane</keyword>
<evidence type="ECO:0000313" key="9">
    <source>
        <dbReference type="EMBL" id="TGY33479.1"/>
    </source>
</evidence>
<proteinExistence type="inferred from homology"/>
<feature type="domain" description="ABC3 transporter permease C-terminal" evidence="8">
    <location>
        <begin position="848"/>
        <end position="957"/>
    </location>
</feature>
<dbReference type="GO" id="GO:0005886">
    <property type="term" value="C:plasma membrane"/>
    <property type="evidence" value="ECO:0007669"/>
    <property type="project" value="UniProtKB-SubCell"/>
</dbReference>
<feature type="transmembrane region" description="Helical" evidence="7">
    <location>
        <begin position="933"/>
        <end position="958"/>
    </location>
</feature>
<evidence type="ECO:0000256" key="5">
    <source>
        <dbReference type="ARBA" id="ARBA00023136"/>
    </source>
</evidence>
<evidence type="ECO:0000256" key="4">
    <source>
        <dbReference type="ARBA" id="ARBA00022989"/>
    </source>
</evidence>
<reference evidence="9 10" key="1">
    <citation type="submission" date="2019-04" db="EMBL/GenBank/DDBJ databases">
        <title>Microbes associate with the intestines of laboratory mice.</title>
        <authorList>
            <person name="Navarre W."/>
            <person name="Wong E."/>
            <person name="Huang K."/>
            <person name="Tropini C."/>
            <person name="Ng K."/>
            <person name="Yu B."/>
        </authorList>
    </citation>
    <scope>NUCLEOTIDE SEQUENCE [LARGE SCALE GENOMIC DNA]</scope>
    <source>
        <strain evidence="9 10">NM46_B2-13</strain>
    </source>
</reference>
<evidence type="ECO:0000256" key="6">
    <source>
        <dbReference type="ARBA" id="ARBA00038076"/>
    </source>
</evidence>
<dbReference type="OrthoDB" id="4847440at2"/>
<protein>
    <submittedName>
        <fullName evidence="9">ABC transporter permease</fullName>
    </submittedName>
</protein>
<feature type="transmembrane region" description="Helical" evidence="7">
    <location>
        <begin position="333"/>
        <end position="354"/>
    </location>
</feature>
<feature type="transmembrane region" description="Helical" evidence="7">
    <location>
        <begin position="843"/>
        <end position="865"/>
    </location>
</feature>
<feature type="domain" description="ABC3 transporter permease C-terminal" evidence="8">
    <location>
        <begin position="336"/>
        <end position="453"/>
    </location>
</feature>
<gene>
    <name evidence="9" type="ORF">E5344_14280</name>
</gene>
<feature type="transmembrane region" description="Helical" evidence="7">
    <location>
        <begin position="472"/>
        <end position="493"/>
    </location>
</feature>
<feature type="transmembrane region" description="Helical" evidence="7">
    <location>
        <begin position="566"/>
        <end position="585"/>
    </location>
</feature>
<comment type="similarity">
    <text evidence="6">Belongs to the ABC-4 integral membrane protein family.</text>
</comment>
<dbReference type="PANTHER" id="PTHR30572">
    <property type="entry name" value="MEMBRANE COMPONENT OF TRANSPORTER-RELATED"/>
    <property type="match status" value="1"/>
</dbReference>
<evidence type="ECO:0000256" key="3">
    <source>
        <dbReference type="ARBA" id="ARBA00022692"/>
    </source>
</evidence>
<name>A0A4S2CWX9_9MICO</name>
<feature type="transmembrane region" description="Helical" evidence="7">
    <location>
        <begin position="886"/>
        <end position="913"/>
    </location>
</feature>
<dbReference type="PANTHER" id="PTHR30572:SF4">
    <property type="entry name" value="ABC TRANSPORTER PERMEASE YTRF"/>
    <property type="match status" value="1"/>
</dbReference>
<organism evidence="9 10">
    <name type="scientific">Microbacterium laevaniformans</name>
    <dbReference type="NCBI Taxonomy" id="36807"/>
    <lineage>
        <taxon>Bacteria</taxon>
        <taxon>Bacillati</taxon>
        <taxon>Actinomycetota</taxon>
        <taxon>Actinomycetes</taxon>
        <taxon>Micrococcales</taxon>
        <taxon>Microbacteriaceae</taxon>
        <taxon>Microbacterium</taxon>
    </lineage>
</organism>
<comment type="caution">
    <text evidence="9">The sequence shown here is derived from an EMBL/GenBank/DDBJ whole genome shotgun (WGS) entry which is preliminary data.</text>
</comment>
<dbReference type="Pfam" id="PF02687">
    <property type="entry name" value="FtsX"/>
    <property type="match status" value="2"/>
</dbReference>
<feature type="transmembrane region" description="Helical" evidence="7">
    <location>
        <begin position="386"/>
        <end position="410"/>
    </location>
</feature>
<dbReference type="InterPro" id="IPR050250">
    <property type="entry name" value="Macrolide_Exporter_MacB"/>
</dbReference>
<dbReference type="GO" id="GO:0022857">
    <property type="term" value="F:transmembrane transporter activity"/>
    <property type="evidence" value="ECO:0007669"/>
    <property type="project" value="TreeGrafter"/>
</dbReference>
<feature type="transmembrane region" description="Helical" evidence="7">
    <location>
        <begin position="422"/>
        <end position="443"/>
    </location>
</feature>
<feature type="transmembrane region" description="Helical" evidence="7">
    <location>
        <begin position="513"/>
        <end position="538"/>
    </location>
</feature>
<evidence type="ECO:0000256" key="1">
    <source>
        <dbReference type="ARBA" id="ARBA00004651"/>
    </source>
</evidence>
<dbReference type="EMBL" id="SRYO01000013">
    <property type="protein sequence ID" value="TGY33479.1"/>
    <property type="molecule type" value="Genomic_DNA"/>
</dbReference>